<gene>
    <name evidence="2" type="ORF">Ocin01_10539</name>
</gene>
<accession>A0A1D2MTB0</accession>
<organism evidence="2 3">
    <name type="scientific">Orchesella cincta</name>
    <name type="common">Springtail</name>
    <name type="synonym">Podura cincta</name>
    <dbReference type="NCBI Taxonomy" id="48709"/>
    <lineage>
        <taxon>Eukaryota</taxon>
        <taxon>Metazoa</taxon>
        <taxon>Ecdysozoa</taxon>
        <taxon>Arthropoda</taxon>
        <taxon>Hexapoda</taxon>
        <taxon>Collembola</taxon>
        <taxon>Entomobryomorpha</taxon>
        <taxon>Entomobryoidea</taxon>
        <taxon>Orchesellidae</taxon>
        <taxon>Orchesellinae</taxon>
        <taxon>Orchesella</taxon>
    </lineage>
</organism>
<reference evidence="2 3" key="1">
    <citation type="journal article" date="2016" name="Genome Biol. Evol.">
        <title>Gene Family Evolution Reflects Adaptation to Soil Environmental Stressors in the Genome of the Collembolan Orchesella cincta.</title>
        <authorList>
            <person name="Faddeeva-Vakhrusheva A."/>
            <person name="Derks M.F."/>
            <person name="Anvar S.Y."/>
            <person name="Agamennone V."/>
            <person name="Suring W."/>
            <person name="Smit S."/>
            <person name="van Straalen N.M."/>
            <person name="Roelofs D."/>
        </authorList>
    </citation>
    <scope>NUCLEOTIDE SEQUENCE [LARGE SCALE GENOMIC DNA]</scope>
    <source>
        <tissue evidence="2">Mixed pool</tissue>
    </source>
</reference>
<keyword evidence="3" id="KW-1185">Reference proteome</keyword>
<evidence type="ECO:0000313" key="2">
    <source>
        <dbReference type="EMBL" id="ODM96141.1"/>
    </source>
</evidence>
<keyword evidence="1" id="KW-0472">Membrane</keyword>
<sequence>HKRKNAGKRWCWGRSRRSAYKWARRRIQLYDYENSYEFSNREKGSRIVGYAEIINATILIACAFTCMEWPSFCQLPSLRFKLEILIILVRAVLTTSCGVVLIAAANKRSLAHCRVYMLINTFLVTFHYAYVIVAMIIDEVYVFIWPTIEVFPTIYFSGL</sequence>
<comment type="caution">
    <text evidence="2">The sequence shown here is derived from an EMBL/GenBank/DDBJ whole genome shotgun (WGS) entry which is preliminary data.</text>
</comment>
<name>A0A1D2MTB0_ORCCI</name>
<feature type="non-terminal residue" evidence="2">
    <location>
        <position position="1"/>
    </location>
</feature>
<dbReference type="EMBL" id="LJIJ01000572">
    <property type="protein sequence ID" value="ODM96141.1"/>
    <property type="molecule type" value="Genomic_DNA"/>
</dbReference>
<protein>
    <submittedName>
        <fullName evidence="2">Uncharacterized protein</fullName>
    </submittedName>
</protein>
<dbReference type="AlphaFoldDB" id="A0A1D2MTB0"/>
<dbReference type="Proteomes" id="UP000094527">
    <property type="component" value="Unassembled WGS sequence"/>
</dbReference>
<keyword evidence="1" id="KW-0812">Transmembrane</keyword>
<evidence type="ECO:0000256" key="1">
    <source>
        <dbReference type="SAM" id="Phobius"/>
    </source>
</evidence>
<feature type="transmembrane region" description="Helical" evidence="1">
    <location>
        <begin position="47"/>
        <end position="72"/>
    </location>
</feature>
<feature type="transmembrane region" description="Helical" evidence="1">
    <location>
        <begin position="115"/>
        <end position="137"/>
    </location>
</feature>
<proteinExistence type="predicted"/>
<keyword evidence="1" id="KW-1133">Transmembrane helix</keyword>
<evidence type="ECO:0000313" key="3">
    <source>
        <dbReference type="Proteomes" id="UP000094527"/>
    </source>
</evidence>
<feature type="transmembrane region" description="Helical" evidence="1">
    <location>
        <begin position="84"/>
        <end position="103"/>
    </location>
</feature>